<dbReference type="EMBL" id="LBVN01000005">
    <property type="protein sequence ID" value="KKQ87478.1"/>
    <property type="molecule type" value="Genomic_DNA"/>
</dbReference>
<keyword evidence="1" id="KW-0812">Transmembrane</keyword>
<feature type="non-terminal residue" evidence="3">
    <location>
        <position position="1"/>
    </location>
</feature>
<dbReference type="Pfam" id="PF13231">
    <property type="entry name" value="PMT_2"/>
    <property type="match status" value="1"/>
</dbReference>
<dbReference type="Proteomes" id="UP000033944">
    <property type="component" value="Unassembled WGS sequence"/>
</dbReference>
<dbReference type="InterPro" id="IPR038731">
    <property type="entry name" value="RgtA/B/C-like"/>
</dbReference>
<comment type="caution">
    <text evidence="3">The sequence shown here is derived from an EMBL/GenBank/DDBJ whole genome shotgun (WGS) entry which is preliminary data.</text>
</comment>
<sequence>ASLGIDTVAEMRIVSYLLVVLSHLAIYKISKTILKNNKLLLLPNLLFLIWHPSIEGYVLWIDSFAQTTLLWSFYFLLRKGNKNSFLTGLLLGLTFLLKQTVAPLILLLGLYLFFKTKSKKTLFPELYGFLICVLALFVWIFALGVWKDFYYWTFIFNITTFAQMGRKTPQIMELIKIAPVFVLPALSLIYMFFKRTEKQLKYLLIFYFGAIFFALARFDYVHLQPALPFAILTLIYLVQLMVKKHSYIVKYTLLFLVFSIVWNAYLLRHFIGSNTYFFGRFESQLTSEVNKYRSSGKVFAFGTTPHIYYLTKTLPPGNIFAFQFPWFMKIAEEKVYYGLVNDPPAVVIRDKNAQVSGMNLVKNMPKISDYVNKYYKTVEVVGDTELMVRN</sequence>
<feature type="transmembrane region" description="Helical" evidence="1">
    <location>
        <begin position="13"/>
        <end position="30"/>
    </location>
</feature>
<proteinExistence type="predicted"/>
<feature type="transmembrane region" description="Helical" evidence="1">
    <location>
        <begin position="199"/>
        <end position="218"/>
    </location>
</feature>
<feature type="transmembrane region" description="Helical" evidence="1">
    <location>
        <begin position="225"/>
        <end position="242"/>
    </location>
</feature>
<evidence type="ECO:0000256" key="1">
    <source>
        <dbReference type="SAM" id="Phobius"/>
    </source>
</evidence>
<feature type="transmembrane region" description="Helical" evidence="1">
    <location>
        <begin position="126"/>
        <end position="143"/>
    </location>
</feature>
<accession>A0A0G0L626</accession>
<reference evidence="3 4" key="1">
    <citation type="journal article" date="2015" name="Nature">
        <title>rRNA introns, odd ribosomes, and small enigmatic genomes across a large radiation of phyla.</title>
        <authorList>
            <person name="Brown C.T."/>
            <person name="Hug L.A."/>
            <person name="Thomas B.C."/>
            <person name="Sharon I."/>
            <person name="Castelle C.J."/>
            <person name="Singh A."/>
            <person name="Wilkins M.J."/>
            <person name="Williams K.H."/>
            <person name="Banfield J.F."/>
        </authorList>
    </citation>
    <scope>NUCLEOTIDE SEQUENCE [LARGE SCALE GENOMIC DNA]</scope>
</reference>
<feature type="transmembrane region" description="Helical" evidence="1">
    <location>
        <begin position="89"/>
        <end position="114"/>
    </location>
</feature>
<keyword evidence="1" id="KW-0472">Membrane</keyword>
<dbReference type="AlphaFoldDB" id="A0A0G0L626"/>
<feature type="domain" description="Glycosyltransferase RgtA/B/C/D-like" evidence="2">
    <location>
        <begin position="8"/>
        <end position="138"/>
    </location>
</feature>
<gene>
    <name evidence="3" type="ORF">UT10_C0005G0001</name>
</gene>
<keyword evidence="1" id="KW-1133">Transmembrane helix</keyword>
<protein>
    <recommendedName>
        <fullName evidence="2">Glycosyltransferase RgtA/B/C/D-like domain-containing protein</fullName>
    </recommendedName>
</protein>
<feature type="transmembrane region" description="Helical" evidence="1">
    <location>
        <begin position="177"/>
        <end position="193"/>
    </location>
</feature>
<evidence type="ECO:0000259" key="2">
    <source>
        <dbReference type="Pfam" id="PF13231"/>
    </source>
</evidence>
<evidence type="ECO:0000313" key="4">
    <source>
        <dbReference type="Proteomes" id="UP000033944"/>
    </source>
</evidence>
<name>A0A0G0L626_9BACT</name>
<organism evidence="3 4">
    <name type="scientific">Candidatus Woesebacteria bacterium GW2011_GWB1_38_8b</name>
    <dbReference type="NCBI Taxonomy" id="1618571"/>
    <lineage>
        <taxon>Bacteria</taxon>
        <taxon>Candidatus Woeseibacteriota</taxon>
    </lineage>
</organism>
<feature type="transmembrane region" description="Helical" evidence="1">
    <location>
        <begin position="248"/>
        <end position="267"/>
    </location>
</feature>
<evidence type="ECO:0000313" key="3">
    <source>
        <dbReference type="EMBL" id="KKQ87478.1"/>
    </source>
</evidence>